<feature type="compositionally biased region" description="Polar residues" evidence="1">
    <location>
        <begin position="1"/>
        <end position="13"/>
    </location>
</feature>
<evidence type="ECO:0008006" key="4">
    <source>
        <dbReference type="Google" id="ProtNLM"/>
    </source>
</evidence>
<keyword evidence="3" id="KW-1185">Reference proteome</keyword>
<dbReference type="InParanoid" id="A0A151ZKM3"/>
<name>A0A151ZKM3_TIELA</name>
<evidence type="ECO:0000313" key="3">
    <source>
        <dbReference type="Proteomes" id="UP000076078"/>
    </source>
</evidence>
<feature type="region of interest" description="Disordered" evidence="1">
    <location>
        <begin position="1"/>
        <end position="126"/>
    </location>
</feature>
<dbReference type="OrthoDB" id="19333at2759"/>
<organism evidence="2 3">
    <name type="scientific">Tieghemostelium lacteum</name>
    <name type="common">Slime mold</name>
    <name type="synonym">Dictyostelium lacteum</name>
    <dbReference type="NCBI Taxonomy" id="361077"/>
    <lineage>
        <taxon>Eukaryota</taxon>
        <taxon>Amoebozoa</taxon>
        <taxon>Evosea</taxon>
        <taxon>Eumycetozoa</taxon>
        <taxon>Dictyostelia</taxon>
        <taxon>Dictyosteliales</taxon>
        <taxon>Raperosteliaceae</taxon>
        <taxon>Tieghemostelium</taxon>
    </lineage>
</organism>
<gene>
    <name evidence="2" type="ORF">DLAC_04728</name>
</gene>
<proteinExistence type="predicted"/>
<dbReference type="AlphaFoldDB" id="A0A151ZKM3"/>
<dbReference type="FunCoup" id="A0A151ZKM3">
    <property type="interactions" value="738"/>
</dbReference>
<feature type="compositionally biased region" description="Polar residues" evidence="1">
    <location>
        <begin position="67"/>
        <end position="89"/>
    </location>
</feature>
<evidence type="ECO:0000313" key="2">
    <source>
        <dbReference type="EMBL" id="KYQ94430.1"/>
    </source>
</evidence>
<dbReference type="EMBL" id="LODT01000022">
    <property type="protein sequence ID" value="KYQ94430.1"/>
    <property type="molecule type" value="Genomic_DNA"/>
</dbReference>
<feature type="compositionally biased region" description="Low complexity" evidence="1">
    <location>
        <begin position="30"/>
        <end position="39"/>
    </location>
</feature>
<feature type="compositionally biased region" description="Acidic residues" evidence="1">
    <location>
        <begin position="98"/>
        <end position="114"/>
    </location>
</feature>
<accession>A0A151ZKM3</accession>
<evidence type="ECO:0000256" key="1">
    <source>
        <dbReference type="SAM" id="MobiDB-lite"/>
    </source>
</evidence>
<reference evidence="2 3" key="1">
    <citation type="submission" date="2015-12" db="EMBL/GenBank/DDBJ databases">
        <title>Dictyostelia acquired genes for synthesis and detection of signals that induce cell-type specialization by lateral gene transfer from prokaryotes.</title>
        <authorList>
            <person name="Gloeckner G."/>
            <person name="Schaap P."/>
        </authorList>
    </citation>
    <scope>NUCLEOTIDE SEQUENCE [LARGE SCALE GENOMIC DNA]</scope>
    <source>
        <strain evidence="2 3">TK</strain>
    </source>
</reference>
<sequence>MSAANNNSTVTETESLKKLHKNSLVKFLSKSKSTITFESSSKKEKKKQAKLEKKQTKLAKKQQLKTPQSGGNSALQNIQQQSGASANQTQKQSNADSDSSDDSDDSDDSFDEIDQQQQQPVLSSKDISNQIVQKLRHQYQRPLCTFSTMTESLHIAQEDQSHLIFIISCVDWFPISRNLVKNFQTVMEEEQDDFVPLNKSIQILYVNQSTPEYKAEFPQDILGVPIITIYYKQKPFTIVRDSIQFDWPMEGEEKIRGFLTVPQIKDLIQQCKSIIHHGPDHEPELKITISA</sequence>
<dbReference type="Proteomes" id="UP000076078">
    <property type="component" value="Unassembled WGS sequence"/>
</dbReference>
<dbReference type="OMA" id="PFKIKRD"/>
<comment type="caution">
    <text evidence="2">The sequence shown here is derived from an EMBL/GenBank/DDBJ whole genome shotgun (WGS) entry which is preliminary data.</text>
</comment>
<protein>
    <recommendedName>
        <fullName evidence="4">Thioredoxin domain-containing protein</fullName>
    </recommendedName>
</protein>